<dbReference type="SUPFAM" id="SSF48403">
    <property type="entry name" value="Ankyrin repeat"/>
    <property type="match status" value="1"/>
</dbReference>
<proteinExistence type="predicted"/>
<dbReference type="InterPro" id="IPR002110">
    <property type="entry name" value="Ankyrin_rpt"/>
</dbReference>
<dbReference type="Pfam" id="PF12796">
    <property type="entry name" value="Ank_2"/>
    <property type="match status" value="1"/>
</dbReference>
<feature type="repeat" description="ANK" evidence="3">
    <location>
        <begin position="168"/>
        <end position="200"/>
    </location>
</feature>
<evidence type="ECO:0000313" key="5">
    <source>
        <dbReference type="Proteomes" id="UP000247810"/>
    </source>
</evidence>
<dbReference type="OrthoDB" id="194358at2759"/>
<name>A0A319DN06_9EURO</name>
<dbReference type="SMART" id="SM00248">
    <property type="entry name" value="ANK"/>
    <property type="match status" value="4"/>
</dbReference>
<evidence type="ECO:0000256" key="2">
    <source>
        <dbReference type="ARBA" id="ARBA00023043"/>
    </source>
</evidence>
<dbReference type="PANTHER" id="PTHR24123">
    <property type="entry name" value="ANKYRIN REPEAT-CONTAINING"/>
    <property type="match status" value="1"/>
</dbReference>
<dbReference type="InterPro" id="IPR051165">
    <property type="entry name" value="Multifunctional_ANK_Repeat"/>
</dbReference>
<dbReference type="AlphaFoldDB" id="A0A319DN06"/>
<dbReference type="STRING" id="1448320.A0A319DN06"/>
<reference evidence="4 5" key="1">
    <citation type="submission" date="2018-02" db="EMBL/GenBank/DDBJ databases">
        <title>The genomes of Aspergillus section Nigri reveals drivers in fungal speciation.</title>
        <authorList>
            <consortium name="DOE Joint Genome Institute"/>
            <person name="Vesth T.C."/>
            <person name="Nybo J."/>
            <person name="Theobald S."/>
            <person name="Brandl J."/>
            <person name="Frisvad J.C."/>
            <person name="Nielsen K.F."/>
            <person name="Lyhne E.K."/>
            <person name="Kogle M.E."/>
            <person name="Kuo A."/>
            <person name="Riley R."/>
            <person name="Clum A."/>
            <person name="Nolan M."/>
            <person name="Lipzen A."/>
            <person name="Salamov A."/>
            <person name="Henrissat B."/>
            <person name="Wiebenga A."/>
            <person name="De vries R.P."/>
            <person name="Grigoriev I.V."/>
            <person name="Mortensen U.H."/>
            <person name="Andersen M.R."/>
            <person name="Baker S.E."/>
        </authorList>
    </citation>
    <scope>NUCLEOTIDE SEQUENCE [LARGE SCALE GENOMIC DNA]</scope>
    <source>
        <strain evidence="4 5">CBS 707.79</strain>
    </source>
</reference>
<dbReference type="PROSITE" id="PS50088">
    <property type="entry name" value="ANK_REPEAT"/>
    <property type="match status" value="2"/>
</dbReference>
<dbReference type="PANTHER" id="PTHR24123:SF33">
    <property type="entry name" value="PROTEIN HOS4"/>
    <property type="match status" value="1"/>
</dbReference>
<protein>
    <submittedName>
        <fullName evidence="4">Ankyrin</fullName>
    </submittedName>
</protein>
<dbReference type="VEuPathDB" id="FungiDB:BO71DRAFT_3295"/>
<evidence type="ECO:0000256" key="3">
    <source>
        <dbReference type="PROSITE-ProRule" id="PRU00023"/>
    </source>
</evidence>
<evidence type="ECO:0000313" key="4">
    <source>
        <dbReference type="EMBL" id="PYH99005.1"/>
    </source>
</evidence>
<dbReference type="PROSITE" id="PS50297">
    <property type="entry name" value="ANK_REP_REGION"/>
    <property type="match status" value="2"/>
</dbReference>
<dbReference type="EMBL" id="KZ825806">
    <property type="protein sequence ID" value="PYH99005.1"/>
    <property type="molecule type" value="Genomic_DNA"/>
</dbReference>
<dbReference type="Proteomes" id="UP000247810">
    <property type="component" value="Unassembled WGS sequence"/>
</dbReference>
<keyword evidence="5" id="KW-1185">Reference proteome</keyword>
<keyword evidence="2 3" id="KW-0040">ANK repeat</keyword>
<feature type="repeat" description="ANK" evidence="3">
    <location>
        <begin position="16"/>
        <end position="48"/>
    </location>
</feature>
<dbReference type="Pfam" id="PF00023">
    <property type="entry name" value="Ank"/>
    <property type="match status" value="1"/>
</dbReference>
<dbReference type="Gene3D" id="1.25.40.20">
    <property type="entry name" value="Ankyrin repeat-containing domain"/>
    <property type="match status" value="2"/>
</dbReference>
<keyword evidence="1" id="KW-0677">Repeat</keyword>
<accession>A0A319DN06</accession>
<dbReference type="InterPro" id="IPR036770">
    <property type="entry name" value="Ankyrin_rpt-contain_sf"/>
</dbReference>
<gene>
    <name evidence="4" type="ORF">BO71DRAFT_3295</name>
</gene>
<sequence>MLEIVPYYSDPDLLENNRTLLSWSAEYSDYAMVQALLEHGANPDIRDGPPINAQIHSIGTKRIDASSSFSKTLLLWALINGHLAVVDMLKEKDSSSLHLLIKERELLGDPEALKLVCELLKTAYNINKLDSEGRCTLHLLSNVQDTKFAKALLDAKDVEGSLNLQDNSGKTSLYYALKEKNEAFARMLLKKGADTSNISAEAWFYLSNKATR</sequence>
<organism evidence="4 5">
    <name type="scientific">Aspergillus ellipticus CBS 707.79</name>
    <dbReference type="NCBI Taxonomy" id="1448320"/>
    <lineage>
        <taxon>Eukaryota</taxon>
        <taxon>Fungi</taxon>
        <taxon>Dikarya</taxon>
        <taxon>Ascomycota</taxon>
        <taxon>Pezizomycotina</taxon>
        <taxon>Eurotiomycetes</taxon>
        <taxon>Eurotiomycetidae</taxon>
        <taxon>Eurotiales</taxon>
        <taxon>Aspergillaceae</taxon>
        <taxon>Aspergillus</taxon>
        <taxon>Aspergillus subgen. Circumdati</taxon>
    </lineage>
</organism>
<evidence type="ECO:0000256" key="1">
    <source>
        <dbReference type="ARBA" id="ARBA00022737"/>
    </source>
</evidence>